<organism evidence="1 2">
    <name type="scientific">Rhododendron molle</name>
    <name type="common">Chinese azalea</name>
    <name type="synonym">Azalea mollis</name>
    <dbReference type="NCBI Taxonomy" id="49168"/>
    <lineage>
        <taxon>Eukaryota</taxon>
        <taxon>Viridiplantae</taxon>
        <taxon>Streptophyta</taxon>
        <taxon>Embryophyta</taxon>
        <taxon>Tracheophyta</taxon>
        <taxon>Spermatophyta</taxon>
        <taxon>Magnoliopsida</taxon>
        <taxon>eudicotyledons</taxon>
        <taxon>Gunneridae</taxon>
        <taxon>Pentapetalae</taxon>
        <taxon>asterids</taxon>
        <taxon>Ericales</taxon>
        <taxon>Ericaceae</taxon>
        <taxon>Ericoideae</taxon>
        <taxon>Rhodoreae</taxon>
        <taxon>Rhododendron</taxon>
    </lineage>
</organism>
<name>A0ACC0M2E9_RHOML</name>
<evidence type="ECO:0000313" key="2">
    <source>
        <dbReference type="Proteomes" id="UP001062846"/>
    </source>
</evidence>
<comment type="caution">
    <text evidence="1">The sequence shown here is derived from an EMBL/GenBank/DDBJ whole genome shotgun (WGS) entry which is preliminary data.</text>
</comment>
<reference evidence="1" key="1">
    <citation type="submission" date="2022-02" db="EMBL/GenBank/DDBJ databases">
        <title>Plant Genome Project.</title>
        <authorList>
            <person name="Zhang R.-G."/>
        </authorList>
    </citation>
    <scope>NUCLEOTIDE SEQUENCE</scope>
    <source>
        <strain evidence="1">AT1</strain>
    </source>
</reference>
<gene>
    <name evidence="1" type="ORF">RHMOL_Rhmol10G0119700</name>
</gene>
<sequence length="348" mass="38598">MRPCAGSSLHFMKREILTTPQGARIQATVFGSNIHVFENTLKLFHTYSITNANINTTPEEFRFLEQRCQLIINSRTPVEGFKVDNLTMRSIKFNFTPIAMLSKINVPNFTLDVIFAVLEVGECKPANNSFVADVRIVDQSLQPTIISMWEHFSEYEAPAMASLKGMYPVAIGLRLKTSTYCGTTFATQKTSEFILDPQTPEAITLQSWCIANANKIKQLPSMIAMKPLMLATATSSSNDPVKIINLPTSVEKESLPTELLNRLSEAKNNNITLRAYMYTCAGISQLKFTVHSMSIQSTSDKFINAAEVLALPPPTPAKKEKAHAPSTSEDLAKTNPAKKQKLNTNEQS</sequence>
<evidence type="ECO:0000313" key="1">
    <source>
        <dbReference type="EMBL" id="KAI8534732.1"/>
    </source>
</evidence>
<protein>
    <submittedName>
        <fullName evidence="1">Uncharacterized protein</fullName>
    </submittedName>
</protein>
<keyword evidence="2" id="KW-1185">Reference proteome</keyword>
<proteinExistence type="predicted"/>
<dbReference type="EMBL" id="CM046397">
    <property type="protein sequence ID" value="KAI8534732.1"/>
    <property type="molecule type" value="Genomic_DNA"/>
</dbReference>
<accession>A0ACC0M2E9</accession>
<dbReference type="Proteomes" id="UP001062846">
    <property type="component" value="Chromosome 10"/>
</dbReference>